<gene>
    <name evidence="4" type="ORF">IAA98_05250</name>
</gene>
<dbReference type="SUPFAM" id="SSF52540">
    <property type="entry name" value="P-loop containing nucleoside triphosphate hydrolases"/>
    <property type="match status" value="1"/>
</dbReference>
<keyword evidence="1" id="KW-0547">Nucleotide-binding</keyword>
<evidence type="ECO:0000313" key="5">
    <source>
        <dbReference type="Proteomes" id="UP000886842"/>
    </source>
</evidence>
<accession>A0A9D1KMP1</accession>
<dbReference type="Pfam" id="PF00005">
    <property type="entry name" value="ABC_tran"/>
    <property type="match status" value="1"/>
</dbReference>
<dbReference type="PANTHER" id="PTHR42794">
    <property type="entry name" value="HEMIN IMPORT ATP-BINDING PROTEIN HMUV"/>
    <property type="match status" value="1"/>
</dbReference>
<proteinExistence type="predicted"/>
<organism evidence="4 5">
    <name type="scientific">Candidatus Avipropionibacterium avicola</name>
    <dbReference type="NCBI Taxonomy" id="2840701"/>
    <lineage>
        <taxon>Bacteria</taxon>
        <taxon>Bacillati</taxon>
        <taxon>Actinomycetota</taxon>
        <taxon>Actinomycetes</taxon>
        <taxon>Propionibacteriales</taxon>
        <taxon>Propionibacteriaceae</taxon>
        <taxon>Propionibacteriaceae incertae sedis</taxon>
        <taxon>Candidatus Avipropionibacterium</taxon>
    </lineage>
</organism>
<evidence type="ECO:0000256" key="1">
    <source>
        <dbReference type="ARBA" id="ARBA00022741"/>
    </source>
</evidence>
<dbReference type="PROSITE" id="PS50893">
    <property type="entry name" value="ABC_TRANSPORTER_2"/>
    <property type="match status" value="1"/>
</dbReference>
<dbReference type="AlphaFoldDB" id="A0A9D1KMP1"/>
<reference evidence="4" key="1">
    <citation type="submission" date="2020-10" db="EMBL/GenBank/DDBJ databases">
        <authorList>
            <person name="Gilroy R."/>
        </authorList>
    </citation>
    <scope>NUCLEOTIDE SEQUENCE</scope>
    <source>
        <strain evidence="4">ChiGjej1B1-24693</strain>
    </source>
</reference>
<protein>
    <submittedName>
        <fullName evidence="4">ABC transporter ATP-binding protein</fullName>
    </submittedName>
</protein>
<dbReference type="EMBL" id="DVLP01000157">
    <property type="protein sequence ID" value="HIT74972.1"/>
    <property type="molecule type" value="Genomic_DNA"/>
</dbReference>
<dbReference type="Gene3D" id="3.40.50.300">
    <property type="entry name" value="P-loop containing nucleotide triphosphate hydrolases"/>
    <property type="match status" value="1"/>
</dbReference>
<dbReference type="GO" id="GO:0016887">
    <property type="term" value="F:ATP hydrolysis activity"/>
    <property type="evidence" value="ECO:0007669"/>
    <property type="project" value="InterPro"/>
</dbReference>
<comment type="caution">
    <text evidence="4">The sequence shown here is derived from an EMBL/GenBank/DDBJ whole genome shotgun (WGS) entry which is preliminary data.</text>
</comment>
<keyword evidence="2 4" id="KW-0067">ATP-binding</keyword>
<dbReference type="InterPro" id="IPR027417">
    <property type="entry name" value="P-loop_NTPase"/>
</dbReference>
<dbReference type="Proteomes" id="UP000886842">
    <property type="component" value="Unassembled WGS sequence"/>
</dbReference>
<evidence type="ECO:0000256" key="2">
    <source>
        <dbReference type="ARBA" id="ARBA00022840"/>
    </source>
</evidence>
<feature type="non-terminal residue" evidence="4">
    <location>
        <position position="196"/>
    </location>
</feature>
<evidence type="ECO:0000313" key="4">
    <source>
        <dbReference type="EMBL" id="HIT74972.1"/>
    </source>
</evidence>
<dbReference type="GO" id="GO:0005524">
    <property type="term" value="F:ATP binding"/>
    <property type="evidence" value="ECO:0007669"/>
    <property type="project" value="UniProtKB-KW"/>
</dbReference>
<dbReference type="InterPro" id="IPR017871">
    <property type="entry name" value="ABC_transporter-like_CS"/>
</dbReference>
<reference evidence="4" key="2">
    <citation type="journal article" date="2021" name="PeerJ">
        <title>Extensive microbial diversity within the chicken gut microbiome revealed by metagenomics and culture.</title>
        <authorList>
            <person name="Gilroy R."/>
            <person name="Ravi A."/>
            <person name="Getino M."/>
            <person name="Pursley I."/>
            <person name="Horton D.L."/>
            <person name="Alikhan N.F."/>
            <person name="Baker D."/>
            <person name="Gharbi K."/>
            <person name="Hall N."/>
            <person name="Watson M."/>
            <person name="Adriaenssens E.M."/>
            <person name="Foster-Nyarko E."/>
            <person name="Jarju S."/>
            <person name="Secka A."/>
            <person name="Antonio M."/>
            <person name="Oren A."/>
            <person name="Chaudhuri R.R."/>
            <person name="La Ragione R."/>
            <person name="Hildebrand F."/>
            <person name="Pallen M.J."/>
        </authorList>
    </citation>
    <scope>NUCLEOTIDE SEQUENCE</scope>
    <source>
        <strain evidence="4">ChiGjej1B1-24693</strain>
    </source>
</reference>
<dbReference type="PROSITE" id="PS00211">
    <property type="entry name" value="ABC_TRANSPORTER_1"/>
    <property type="match status" value="1"/>
</dbReference>
<dbReference type="InterPro" id="IPR003593">
    <property type="entry name" value="AAA+_ATPase"/>
</dbReference>
<evidence type="ECO:0000259" key="3">
    <source>
        <dbReference type="PROSITE" id="PS50893"/>
    </source>
</evidence>
<dbReference type="PANTHER" id="PTHR42794:SF2">
    <property type="entry name" value="ABC TRANSPORTER ATP-BINDING PROTEIN"/>
    <property type="match status" value="1"/>
</dbReference>
<feature type="domain" description="ABC transporter" evidence="3">
    <location>
        <begin position="12"/>
        <end position="196"/>
    </location>
</feature>
<sequence length="196" mass="20674">MSAAGQEPVTVVRADQLTVTVRPRGRAPIDLVGGIDLSVVAGEWLTVIGPNGAGKSTLLRAMAGLMPYHGSLRVGEHEVATASPRTLARQLAVVVQRPTIPVATTVADHVMLGRTAHLGWLQGEGVRDRVLVAEVLDQLGLTAMADRDLATLSGGELQRVLLARALVQQPRVLLLDEPTSALDVGHQMEVLALVDA</sequence>
<dbReference type="InterPro" id="IPR003439">
    <property type="entry name" value="ABC_transporter-like_ATP-bd"/>
</dbReference>
<dbReference type="SMART" id="SM00382">
    <property type="entry name" value="AAA"/>
    <property type="match status" value="1"/>
</dbReference>
<name>A0A9D1KMP1_9ACTN</name>